<dbReference type="SMART" id="SM00347">
    <property type="entry name" value="HTH_MARR"/>
    <property type="match status" value="1"/>
</dbReference>
<dbReference type="SUPFAM" id="SSF50486">
    <property type="entry name" value="FMT C-terminal domain-like"/>
    <property type="match status" value="1"/>
</dbReference>
<dbReference type="EMBL" id="BMUL01000024">
    <property type="protein sequence ID" value="GHB08491.1"/>
    <property type="molecule type" value="Genomic_DNA"/>
</dbReference>
<accession>A0A918WDN8</accession>
<dbReference type="InterPro" id="IPR037022">
    <property type="entry name" value="Formyl_trans_C_sf"/>
</dbReference>
<dbReference type="InterPro" id="IPR011034">
    <property type="entry name" value="Formyl_transferase-like_C_sf"/>
</dbReference>
<feature type="region of interest" description="Disordered" evidence="8">
    <location>
        <begin position="47"/>
        <end position="81"/>
    </location>
</feature>
<dbReference type="GO" id="GO:0004479">
    <property type="term" value="F:methionyl-tRNA formyltransferase activity"/>
    <property type="evidence" value="ECO:0007669"/>
    <property type="project" value="UniProtKB-EC"/>
</dbReference>
<keyword evidence="6" id="KW-0648">Protein biosynthesis</keyword>
<dbReference type="GO" id="GO:0003700">
    <property type="term" value="F:DNA-binding transcription factor activity"/>
    <property type="evidence" value="ECO:0007669"/>
    <property type="project" value="InterPro"/>
</dbReference>
<evidence type="ECO:0000313" key="10">
    <source>
        <dbReference type="EMBL" id="GHB08491.1"/>
    </source>
</evidence>
<protein>
    <recommendedName>
        <fullName evidence="4">Methionyl-tRNA formyltransferase</fullName>
        <ecNumber evidence="3">2.1.2.9</ecNumber>
    </recommendedName>
</protein>
<evidence type="ECO:0000313" key="11">
    <source>
        <dbReference type="Proteomes" id="UP000644020"/>
    </source>
</evidence>
<dbReference type="InterPro" id="IPR044135">
    <property type="entry name" value="Met-tRNA-FMT_C"/>
</dbReference>
<dbReference type="Gene3D" id="3.10.25.10">
    <property type="entry name" value="Formyl transferase, C-terminal domain"/>
    <property type="match status" value="1"/>
</dbReference>
<dbReference type="InterPro" id="IPR036390">
    <property type="entry name" value="WH_DNA-bd_sf"/>
</dbReference>
<dbReference type="Proteomes" id="UP000644020">
    <property type="component" value="Unassembled WGS sequence"/>
</dbReference>
<name>A0A918WDN8_9ACTN</name>
<comment type="similarity">
    <text evidence="2">Belongs to the Fmt family.</text>
</comment>
<dbReference type="PANTHER" id="PTHR33164">
    <property type="entry name" value="TRANSCRIPTIONAL REGULATOR, MARR FAMILY"/>
    <property type="match status" value="1"/>
</dbReference>
<dbReference type="InterPro" id="IPR005793">
    <property type="entry name" value="Formyl_trans_C"/>
</dbReference>
<dbReference type="PROSITE" id="PS50995">
    <property type="entry name" value="HTH_MARR_2"/>
    <property type="match status" value="1"/>
</dbReference>
<dbReference type="SUPFAM" id="SSF46785">
    <property type="entry name" value="Winged helix' DNA-binding domain"/>
    <property type="match status" value="1"/>
</dbReference>
<proteinExistence type="inferred from homology"/>
<gene>
    <name evidence="10" type="ORF">GCM10010305_59350</name>
</gene>
<evidence type="ECO:0000256" key="8">
    <source>
        <dbReference type="SAM" id="MobiDB-lite"/>
    </source>
</evidence>
<evidence type="ECO:0000256" key="5">
    <source>
        <dbReference type="ARBA" id="ARBA00022679"/>
    </source>
</evidence>
<dbReference type="AlphaFoldDB" id="A0A918WDN8"/>
<dbReference type="PANTHER" id="PTHR33164:SF43">
    <property type="entry name" value="HTH-TYPE TRANSCRIPTIONAL REPRESSOR YETL"/>
    <property type="match status" value="1"/>
</dbReference>
<dbReference type="InterPro" id="IPR036388">
    <property type="entry name" value="WH-like_DNA-bd_sf"/>
</dbReference>
<reference evidence="10" key="1">
    <citation type="journal article" date="2014" name="Int. J. Syst. Evol. Microbiol.">
        <title>Complete genome sequence of Corynebacterium casei LMG S-19264T (=DSM 44701T), isolated from a smear-ripened cheese.</title>
        <authorList>
            <consortium name="US DOE Joint Genome Institute (JGI-PGF)"/>
            <person name="Walter F."/>
            <person name="Albersmeier A."/>
            <person name="Kalinowski J."/>
            <person name="Ruckert C."/>
        </authorList>
    </citation>
    <scope>NUCLEOTIDE SEQUENCE</scope>
    <source>
        <strain evidence="10">JCM 4518</strain>
    </source>
</reference>
<keyword evidence="5" id="KW-0808">Transferase</keyword>
<reference evidence="10" key="2">
    <citation type="submission" date="2020-09" db="EMBL/GenBank/DDBJ databases">
        <authorList>
            <person name="Sun Q."/>
            <person name="Ohkuma M."/>
        </authorList>
    </citation>
    <scope>NUCLEOTIDE SEQUENCE</scope>
    <source>
        <strain evidence="10">JCM 4518</strain>
    </source>
</reference>
<feature type="domain" description="HTH marR-type" evidence="9">
    <location>
        <begin position="90"/>
        <end position="219"/>
    </location>
</feature>
<dbReference type="CDD" id="cd08704">
    <property type="entry name" value="Met_tRNA_FMT_C"/>
    <property type="match status" value="1"/>
</dbReference>
<evidence type="ECO:0000256" key="1">
    <source>
        <dbReference type="ARBA" id="ARBA00002606"/>
    </source>
</evidence>
<keyword evidence="11" id="KW-1185">Reference proteome</keyword>
<evidence type="ECO:0000256" key="2">
    <source>
        <dbReference type="ARBA" id="ARBA00010699"/>
    </source>
</evidence>
<comment type="catalytic activity">
    <reaction evidence="7">
        <text>L-methionyl-tRNA(fMet) + (6R)-10-formyltetrahydrofolate = N-formyl-L-methionyl-tRNA(fMet) + (6S)-5,6,7,8-tetrahydrofolate + H(+)</text>
        <dbReference type="Rhea" id="RHEA:24380"/>
        <dbReference type="Rhea" id="RHEA-COMP:9952"/>
        <dbReference type="Rhea" id="RHEA-COMP:9953"/>
        <dbReference type="ChEBI" id="CHEBI:15378"/>
        <dbReference type="ChEBI" id="CHEBI:57453"/>
        <dbReference type="ChEBI" id="CHEBI:78530"/>
        <dbReference type="ChEBI" id="CHEBI:78844"/>
        <dbReference type="ChEBI" id="CHEBI:195366"/>
        <dbReference type="EC" id="2.1.2.9"/>
    </reaction>
</comment>
<dbReference type="Pfam" id="PF02911">
    <property type="entry name" value="Formyl_trans_C"/>
    <property type="match status" value="1"/>
</dbReference>
<dbReference type="Gene3D" id="1.10.10.10">
    <property type="entry name" value="Winged helix-like DNA-binding domain superfamily/Winged helix DNA-binding domain"/>
    <property type="match status" value="1"/>
</dbReference>
<evidence type="ECO:0000256" key="7">
    <source>
        <dbReference type="ARBA" id="ARBA00048558"/>
    </source>
</evidence>
<dbReference type="GO" id="GO:0006950">
    <property type="term" value="P:response to stress"/>
    <property type="evidence" value="ECO:0007669"/>
    <property type="project" value="TreeGrafter"/>
</dbReference>
<evidence type="ECO:0000256" key="6">
    <source>
        <dbReference type="ARBA" id="ARBA00022917"/>
    </source>
</evidence>
<organism evidence="10 11">
    <name type="scientific">Streptomyces termitum</name>
    <dbReference type="NCBI Taxonomy" id="67368"/>
    <lineage>
        <taxon>Bacteria</taxon>
        <taxon>Bacillati</taxon>
        <taxon>Actinomycetota</taxon>
        <taxon>Actinomycetes</taxon>
        <taxon>Kitasatosporales</taxon>
        <taxon>Streptomycetaceae</taxon>
        <taxon>Streptomyces</taxon>
    </lineage>
</organism>
<dbReference type="InterPro" id="IPR000835">
    <property type="entry name" value="HTH_MarR-typ"/>
</dbReference>
<comment type="caution">
    <text evidence="10">The sequence shown here is derived from an EMBL/GenBank/DDBJ whole genome shotgun (WGS) entry which is preliminary data.</text>
</comment>
<dbReference type="Pfam" id="PF13463">
    <property type="entry name" value="HTH_27"/>
    <property type="match status" value="1"/>
</dbReference>
<sequence>MERPAVSGIAHDASGAAFAVVGISSLPTTDWAQIFRTLANTDLTVQGAALPGAPHPAPAPEPARDAGGPGAGTSGPPRLSMTPPSVLQLNAYLLYALGKAARRRLTERLAAHNLRLWHLTVMALVADLGPQMKTVLAARLDMNPSDLVKIVNDLVRTGHVNCARDPANRRRVLVRLTPEGRTWLARLNAEIAATDDEVLAPLSEEERVVLASLLRRVHRHLEPSPASVVHDPPRDVEILAGGSHEDGRIDWTHPAEAVARFVETRRPLHPAAFTHHDGRRFDVLTASVSRGLHTGEPGLILRTEDEGVVVVTGTDHGGAGRPGLVLGRVRAEGAVETDAEEHFGTGTGHDGGRT</sequence>
<evidence type="ECO:0000259" key="9">
    <source>
        <dbReference type="PROSITE" id="PS50995"/>
    </source>
</evidence>
<evidence type="ECO:0000256" key="4">
    <source>
        <dbReference type="ARBA" id="ARBA00016014"/>
    </source>
</evidence>
<dbReference type="InterPro" id="IPR039422">
    <property type="entry name" value="MarR/SlyA-like"/>
</dbReference>
<dbReference type="RefSeq" id="WP_189983043.1">
    <property type="nucleotide sequence ID" value="NZ_BMUL01000024.1"/>
</dbReference>
<comment type="function">
    <text evidence="1">Attaches a formyl group to the free amino group of methionyl-tRNA(fMet). The formyl group appears to play a dual role in the initiator identity of N-formylmethionyl-tRNA by promoting its recognition by IF2 and preventing the misappropriation of this tRNA by the elongation apparatus.</text>
</comment>
<evidence type="ECO:0000256" key="3">
    <source>
        <dbReference type="ARBA" id="ARBA00012261"/>
    </source>
</evidence>
<dbReference type="EC" id="2.1.2.9" evidence="3"/>